<dbReference type="PROSITE" id="PS51141">
    <property type="entry name" value="ZF_SBP"/>
    <property type="match status" value="1"/>
</dbReference>
<evidence type="ECO:0000256" key="1">
    <source>
        <dbReference type="ARBA" id="ARBA00004123"/>
    </source>
</evidence>
<dbReference type="PANTHER" id="PTHR31251:SF180">
    <property type="entry name" value="SBP-TYPE DOMAIN-CONTAINING PROTEIN"/>
    <property type="match status" value="1"/>
</dbReference>
<dbReference type="FunFam" id="4.10.1100.10:FF:000001">
    <property type="entry name" value="Squamosa promoter-binding-like protein 14"/>
    <property type="match status" value="1"/>
</dbReference>
<accession>A0A2H9ZT42</accession>
<dbReference type="SUPFAM" id="SSF103612">
    <property type="entry name" value="SBT domain"/>
    <property type="match status" value="1"/>
</dbReference>
<dbReference type="PANTHER" id="PTHR31251">
    <property type="entry name" value="SQUAMOSA PROMOTER-BINDING-LIKE PROTEIN 4"/>
    <property type="match status" value="1"/>
</dbReference>
<keyword evidence="5" id="KW-0805">Transcription regulation</keyword>
<comment type="subcellular location">
    <subcellularLocation>
        <location evidence="1">Nucleus</location>
    </subcellularLocation>
</comment>
<dbReference type="AlphaFoldDB" id="A0A2H9ZT42"/>
<dbReference type="GO" id="GO:0003677">
    <property type="term" value="F:DNA binding"/>
    <property type="evidence" value="ECO:0007669"/>
    <property type="project" value="UniProtKB-KW"/>
</dbReference>
<keyword evidence="2" id="KW-0479">Metal-binding</keyword>
<dbReference type="Proteomes" id="UP000236161">
    <property type="component" value="Unassembled WGS sequence"/>
</dbReference>
<evidence type="ECO:0000313" key="12">
    <source>
        <dbReference type="Proteomes" id="UP000236161"/>
    </source>
</evidence>
<feature type="domain" description="SBP-type" evidence="10">
    <location>
        <begin position="117"/>
        <end position="194"/>
    </location>
</feature>
<dbReference type="Gene3D" id="4.10.1100.10">
    <property type="entry name" value="Transcription factor, SBP-box domain"/>
    <property type="match status" value="1"/>
</dbReference>
<evidence type="ECO:0000256" key="8">
    <source>
        <dbReference type="ARBA" id="ARBA00023242"/>
    </source>
</evidence>
<dbReference type="GO" id="GO:0005634">
    <property type="term" value="C:nucleus"/>
    <property type="evidence" value="ECO:0007669"/>
    <property type="project" value="UniProtKB-SubCell"/>
</dbReference>
<protein>
    <submittedName>
        <fullName evidence="11">Squamosa promoter-binding-like protein 7</fullName>
    </submittedName>
</protein>
<name>A0A2H9ZT42_9ASPA</name>
<dbReference type="STRING" id="1088818.A0A2H9ZT42"/>
<dbReference type="InterPro" id="IPR044817">
    <property type="entry name" value="SBP-like"/>
</dbReference>
<evidence type="ECO:0000256" key="9">
    <source>
        <dbReference type="PROSITE-ProRule" id="PRU00470"/>
    </source>
</evidence>
<dbReference type="Pfam" id="PF03110">
    <property type="entry name" value="SBP"/>
    <property type="match status" value="1"/>
</dbReference>
<organism evidence="11 12">
    <name type="scientific">Apostasia shenzhenica</name>
    <dbReference type="NCBI Taxonomy" id="1088818"/>
    <lineage>
        <taxon>Eukaryota</taxon>
        <taxon>Viridiplantae</taxon>
        <taxon>Streptophyta</taxon>
        <taxon>Embryophyta</taxon>
        <taxon>Tracheophyta</taxon>
        <taxon>Spermatophyta</taxon>
        <taxon>Magnoliopsida</taxon>
        <taxon>Liliopsida</taxon>
        <taxon>Asparagales</taxon>
        <taxon>Orchidaceae</taxon>
        <taxon>Apostasioideae</taxon>
        <taxon>Apostasia</taxon>
    </lineage>
</organism>
<dbReference type="InterPro" id="IPR036893">
    <property type="entry name" value="SBP_sf"/>
</dbReference>
<keyword evidence="4" id="KW-0862">Zinc</keyword>
<evidence type="ECO:0000256" key="2">
    <source>
        <dbReference type="ARBA" id="ARBA00022723"/>
    </source>
</evidence>
<evidence type="ECO:0000256" key="7">
    <source>
        <dbReference type="ARBA" id="ARBA00023163"/>
    </source>
</evidence>
<gene>
    <name evidence="11" type="primary">SPL7</name>
    <name evidence="11" type="ORF">AXF42_Ash012585</name>
</gene>
<keyword evidence="12" id="KW-1185">Reference proteome</keyword>
<dbReference type="EMBL" id="KZ454132">
    <property type="protein sequence ID" value="PKA46453.1"/>
    <property type="molecule type" value="Genomic_DNA"/>
</dbReference>
<keyword evidence="8" id="KW-0539">Nucleus</keyword>
<proteinExistence type="predicted"/>
<evidence type="ECO:0000256" key="4">
    <source>
        <dbReference type="ARBA" id="ARBA00022833"/>
    </source>
</evidence>
<evidence type="ECO:0000313" key="11">
    <source>
        <dbReference type="EMBL" id="PKA46453.1"/>
    </source>
</evidence>
<keyword evidence="7" id="KW-0804">Transcription</keyword>
<evidence type="ECO:0000259" key="10">
    <source>
        <dbReference type="PROSITE" id="PS51141"/>
    </source>
</evidence>
<evidence type="ECO:0000256" key="3">
    <source>
        <dbReference type="ARBA" id="ARBA00022771"/>
    </source>
</evidence>
<keyword evidence="3 9" id="KW-0863">Zinc-finger</keyword>
<dbReference type="InterPro" id="IPR004333">
    <property type="entry name" value="SBP_dom"/>
</dbReference>
<evidence type="ECO:0000256" key="6">
    <source>
        <dbReference type="ARBA" id="ARBA00023125"/>
    </source>
</evidence>
<dbReference type="GO" id="GO:0008270">
    <property type="term" value="F:zinc ion binding"/>
    <property type="evidence" value="ECO:0007669"/>
    <property type="project" value="UniProtKB-KW"/>
</dbReference>
<reference evidence="11 12" key="1">
    <citation type="journal article" date="2017" name="Nature">
        <title>The Apostasia genome and the evolution of orchids.</title>
        <authorList>
            <person name="Zhang G.Q."/>
            <person name="Liu K.W."/>
            <person name="Li Z."/>
            <person name="Lohaus R."/>
            <person name="Hsiao Y.Y."/>
            <person name="Niu S.C."/>
            <person name="Wang J.Y."/>
            <person name="Lin Y.C."/>
            <person name="Xu Q."/>
            <person name="Chen L.J."/>
            <person name="Yoshida K."/>
            <person name="Fujiwara S."/>
            <person name="Wang Z.W."/>
            <person name="Zhang Y.Q."/>
            <person name="Mitsuda N."/>
            <person name="Wang M."/>
            <person name="Liu G.H."/>
            <person name="Pecoraro L."/>
            <person name="Huang H.X."/>
            <person name="Xiao X.J."/>
            <person name="Lin M."/>
            <person name="Wu X.Y."/>
            <person name="Wu W.L."/>
            <person name="Chen Y.Y."/>
            <person name="Chang S.B."/>
            <person name="Sakamoto S."/>
            <person name="Ohme-Takagi M."/>
            <person name="Yagi M."/>
            <person name="Zeng S.J."/>
            <person name="Shen C.Y."/>
            <person name="Yeh C.M."/>
            <person name="Luo Y.B."/>
            <person name="Tsai W.C."/>
            <person name="Van de Peer Y."/>
            <person name="Liu Z.J."/>
        </authorList>
    </citation>
    <scope>NUCLEOTIDE SEQUENCE [LARGE SCALE GENOMIC DNA]</scope>
    <source>
        <strain evidence="12">cv. Shenzhen</strain>
        <tissue evidence="11">Stem</tissue>
    </source>
</reference>
<evidence type="ECO:0000256" key="5">
    <source>
        <dbReference type="ARBA" id="ARBA00023015"/>
    </source>
</evidence>
<dbReference type="OrthoDB" id="514967at2759"/>
<keyword evidence="6" id="KW-0238">DNA-binding</keyword>
<sequence length="367" mass="40146">MENDGAAERGSDGGILQAWGFLDPSAADAIYAEETATASSSSYGSTSCAPFGDLVVVPGRDHWFGHGAEKCSYRQQQQRHLTCLKLGKRQYCGGCRGGEREVEGVMKRSSPATRSVVPRCQVEGCDKALADAKDYHKRHKVCEMHSKAPRVVVLGAEQRFCQQCSRFHAISEFDDAKRSCRRRLAGHNERRRKSSSESMRNTSLENAILISSTFPYEASKSPGRALSLLSSKASPWTSNSELSSRSTAALHDLIAENRASLFARQVIPDRICPQGSAPASCSALSCDPQQQQPPFQLPSHQLGNGWINFQDSSCDHVTLDLMQNPDSAVQFHQAAGSSNRPRESEEECCEILKSLGGTHVVVKLPFI</sequence>